<protein>
    <recommendedName>
        <fullName evidence="1">KTSC domain-containing protein</fullName>
    </recommendedName>
</protein>
<accession>A0ABQ1P6X7</accession>
<keyword evidence="3" id="KW-1185">Reference proteome</keyword>
<dbReference type="Pfam" id="PF13619">
    <property type="entry name" value="KTSC"/>
    <property type="match status" value="1"/>
</dbReference>
<dbReference type="RefSeq" id="WP_062446912.1">
    <property type="nucleotide sequence ID" value="NZ_BMCJ01000004.1"/>
</dbReference>
<evidence type="ECO:0000259" key="1">
    <source>
        <dbReference type="Pfam" id="PF13619"/>
    </source>
</evidence>
<reference evidence="3" key="1">
    <citation type="journal article" date="2019" name="Int. J. Syst. Evol. Microbiol.">
        <title>The Global Catalogue of Microorganisms (GCM) 10K type strain sequencing project: providing services to taxonomists for standard genome sequencing and annotation.</title>
        <authorList>
            <consortium name="The Broad Institute Genomics Platform"/>
            <consortium name="The Broad Institute Genome Sequencing Center for Infectious Disease"/>
            <person name="Wu L."/>
            <person name="Ma J."/>
        </authorList>
    </citation>
    <scope>NUCLEOTIDE SEQUENCE [LARGE SCALE GENOMIC DNA]</scope>
    <source>
        <strain evidence="3">CCM 7282</strain>
    </source>
</reference>
<evidence type="ECO:0000313" key="3">
    <source>
        <dbReference type="Proteomes" id="UP000619534"/>
    </source>
</evidence>
<evidence type="ECO:0000313" key="2">
    <source>
        <dbReference type="EMBL" id="GGC92430.1"/>
    </source>
</evidence>
<dbReference type="InterPro" id="IPR025309">
    <property type="entry name" value="KTSC_dom"/>
</dbReference>
<proteinExistence type="predicted"/>
<organism evidence="2 3">
    <name type="scientific">Thalassobacillus devorans</name>
    <dbReference type="NCBI Taxonomy" id="279813"/>
    <lineage>
        <taxon>Bacteria</taxon>
        <taxon>Bacillati</taxon>
        <taxon>Bacillota</taxon>
        <taxon>Bacilli</taxon>
        <taxon>Bacillales</taxon>
        <taxon>Bacillaceae</taxon>
        <taxon>Thalassobacillus</taxon>
    </lineage>
</organism>
<feature type="domain" description="KTSC" evidence="1">
    <location>
        <begin position="18"/>
        <end position="69"/>
    </location>
</feature>
<dbReference type="EMBL" id="BMCJ01000004">
    <property type="protein sequence ID" value="GGC92430.1"/>
    <property type="molecule type" value="Genomic_DNA"/>
</dbReference>
<name>A0ABQ1P6X7_9BACI</name>
<sequence length="83" mass="9915">MNYTNFDPKTWGNESFVKIGYDNQAKQLCIVFLDEKAVYFKGVEEKIVFQFIISTEKESFLQEFLWPKYRHEWVPSSLLVQTP</sequence>
<dbReference type="Proteomes" id="UP000619534">
    <property type="component" value="Unassembled WGS sequence"/>
</dbReference>
<comment type="caution">
    <text evidence="2">The sequence shown here is derived from an EMBL/GenBank/DDBJ whole genome shotgun (WGS) entry which is preliminary data.</text>
</comment>
<gene>
    <name evidence="2" type="ORF">GCM10007216_23990</name>
</gene>